<reference evidence="1 2" key="1">
    <citation type="submission" date="2019-12" db="EMBL/GenBank/DDBJ databases">
        <title>Comparative genomics gives insights into the taxonomy of the Azoarcus-Aromatoleum group and reveals separate origins of nif in the plant-associated Azoarcus and non-plant-associated Aromatoleum sub-groups.</title>
        <authorList>
            <person name="Lafos M."/>
            <person name="Maluk M."/>
            <person name="Batista M."/>
            <person name="Junghare M."/>
            <person name="Carmona M."/>
            <person name="Faoro H."/>
            <person name="Cruz L.M."/>
            <person name="Battistoni F."/>
            <person name="De Souza E."/>
            <person name="Pedrosa F."/>
            <person name="Chen W.-M."/>
            <person name="Poole P.S."/>
            <person name="Dixon R.A."/>
            <person name="James E.K."/>
        </authorList>
    </citation>
    <scope>NUCLEOTIDE SEQUENCE [LARGE SCALE GENOMIC DNA]</scope>
    <source>
        <strain evidence="1 2">ToN1</strain>
    </source>
</reference>
<proteinExistence type="predicted"/>
<protein>
    <submittedName>
        <fullName evidence="1">Uncharacterized protein</fullName>
    </submittedName>
</protein>
<dbReference type="Proteomes" id="UP000652074">
    <property type="component" value="Unassembled WGS sequence"/>
</dbReference>
<dbReference type="EMBL" id="WTVR01000001">
    <property type="protein sequence ID" value="NMF86935.1"/>
    <property type="molecule type" value="Genomic_DNA"/>
</dbReference>
<evidence type="ECO:0000313" key="2">
    <source>
        <dbReference type="Proteomes" id="UP000652074"/>
    </source>
</evidence>
<dbReference type="RefSeq" id="WP_169204424.1">
    <property type="nucleotide sequence ID" value="NZ_CP059560.1"/>
</dbReference>
<gene>
    <name evidence="1" type="ORF">GPA26_00425</name>
</gene>
<evidence type="ECO:0000313" key="1">
    <source>
        <dbReference type="EMBL" id="NMF86935.1"/>
    </source>
</evidence>
<sequence>MALKSNRHENLVYHGDWHTALLSALALAEEGTSTPSFLAAFAELRALLIEHDECAHTVTVRRPFPNGFDAQFVADCVRGYLEDDGATLDVSEEGHITVTMTKRGSPEYAQFWVTTEVERGIACAKFILDAPYPAPRLPAPVLAPVDARPYASSPRRRRP</sequence>
<accession>A0ABX1MII8</accession>
<keyword evidence="2" id="KW-1185">Reference proteome</keyword>
<organism evidence="1 2">
    <name type="scientific">Aromatoleum petrolei</name>
    <dbReference type="NCBI Taxonomy" id="76116"/>
    <lineage>
        <taxon>Bacteria</taxon>
        <taxon>Pseudomonadati</taxon>
        <taxon>Pseudomonadota</taxon>
        <taxon>Betaproteobacteria</taxon>
        <taxon>Rhodocyclales</taxon>
        <taxon>Rhodocyclaceae</taxon>
        <taxon>Aromatoleum</taxon>
    </lineage>
</organism>
<comment type="caution">
    <text evidence="1">The sequence shown here is derived from an EMBL/GenBank/DDBJ whole genome shotgun (WGS) entry which is preliminary data.</text>
</comment>
<name>A0ABX1MII8_9RHOO</name>